<dbReference type="InterPro" id="IPR035897">
    <property type="entry name" value="Toll_tir_struct_dom_sf"/>
</dbReference>
<protein>
    <submittedName>
        <fullName evidence="3">Uncharacterized protein</fullName>
    </submittedName>
</protein>
<dbReference type="EMBL" id="CAXAMN010024062">
    <property type="protein sequence ID" value="CAK9083527.1"/>
    <property type="molecule type" value="Genomic_DNA"/>
</dbReference>
<keyword evidence="2" id="KW-0472">Membrane</keyword>
<name>A0ABP0Q959_9DINO</name>
<feature type="region of interest" description="Disordered" evidence="1">
    <location>
        <begin position="1209"/>
        <end position="1228"/>
    </location>
</feature>
<organism evidence="3 4">
    <name type="scientific">Durusdinium trenchii</name>
    <dbReference type="NCBI Taxonomy" id="1381693"/>
    <lineage>
        <taxon>Eukaryota</taxon>
        <taxon>Sar</taxon>
        <taxon>Alveolata</taxon>
        <taxon>Dinophyceae</taxon>
        <taxon>Suessiales</taxon>
        <taxon>Symbiodiniaceae</taxon>
        <taxon>Durusdinium</taxon>
    </lineage>
</organism>
<gene>
    <name evidence="3" type="ORF">CCMP2556_LOCUS40708</name>
</gene>
<reference evidence="3 4" key="1">
    <citation type="submission" date="2024-02" db="EMBL/GenBank/DDBJ databases">
        <authorList>
            <person name="Chen Y."/>
            <person name="Shah S."/>
            <person name="Dougan E. K."/>
            <person name="Thang M."/>
            <person name="Chan C."/>
        </authorList>
    </citation>
    <scope>NUCLEOTIDE SEQUENCE [LARGE SCALE GENOMIC DNA]</scope>
</reference>
<dbReference type="Gene3D" id="3.40.50.10140">
    <property type="entry name" value="Toll/interleukin-1 receptor homology (TIR) domain"/>
    <property type="match status" value="1"/>
</dbReference>
<dbReference type="Proteomes" id="UP001642484">
    <property type="component" value="Unassembled WGS sequence"/>
</dbReference>
<dbReference type="SUPFAM" id="SSF52200">
    <property type="entry name" value="Toll/Interleukin receptor TIR domain"/>
    <property type="match status" value="1"/>
</dbReference>
<comment type="caution">
    <text evidence="3">The sequence shown here is derived from an EMBL/GenBank/DDBJ whole genome shotgun (WGS) entry which is preliminary data.</text>
</comment>
<evidence type="ECO:0000256" key="2">
    <source>
        <dbReference type="SAM" id="Phobius"/>
    </source>
</evidence>
<sequence>MEVHCPADNTELDREPLRWSSPDCTLQCPLPEPLPYGYTNDSNGEWSCSEGWAGTAVHFCEYDGAPFCQRRSELRGCYRLMPCADLQLPPDVDECLYNITECQGGLPPGGACRLGCWPPFVDFGLPRVARCPAENLNPFQEPSYWQLPCCQLSCADPVPLPLGYRKEISRGIYSCDEGYVGDVNRSCLRLPNCSYEVRFEGCQRKVPCLPLEVEEENRCRMNISGCSAVEPGDSCQILCRPPFHGAGAAHCPEHNVDPARPLEVELPSCSASCDDLPPGYMRTAEGWRCADGYGGAAVAARVDCGAPLLLSGCRELQACRIPEADPCVWDLSDCVHVPPGGSCQVRCSEGVYEPKVVDATCPEGNTDPDQPILFDLLCTPRCDEPDPLPDSIVKDEKGTWACAEGFVGNASEECIISGDAQGNCSGFLNLTGCLPLTACAPLDLQDNSYNTQACASGTEPGDACRVACRAGLHGEATEAQCPEDNVDPYAPPRVRVLPDCRLECDSAPMGYEKTQQGWRCSPGYAGNAVASCKASTRCGAELHLEGCWPIVPCLRPTFGEDLCRFVAVCPEQLPPGGSCEIHCRAPYEGVPTVAQCSPENTLPRGEASWERPMCSFHVCPDPDVYSSNYTKDPGSPVGWRCSDSMTGIAQKCHTQLLRRFGASVGVPMASLTDGELHPELLRGDICLSGWARHFTKPDSGILQNSQESYNLSRQTDSFDEFLSHDWDTPRMHKLLSMLMIYNSRAAFFCSLIFSLSVGILRSLQVLPNELWSELVSYAIFPLVLCFWQRIRRLFQRPLMVFFDMLCIAQHDEELKKKAISGIVNFLDASRQLTIFWSHRYFRRLWCTYEVSTFLRDPKKQKTILVMPVKLAVILFLFCMAEHMVTFGQSFWSKAMEKELQTVSLQIDDIELLGAEIENSQAYAHLMKLALFLPFLAFNPVLYYIGLGLMSDLQKMPSQLQDFRVQDAQCACCASGHRHPVTGEALGCDREAIFQMLKKWYGQEGDVGESHLESFNRRVHEVLAPRVLQSVGSDVLPFSYCLYMISVSKVPQLCSLIPHLAAGPANDLAARAHFASADLSEAARWAQAAWALRHVMTWAMDGVAALFWVRLSMRLWRWAVDLGLVGKSKARKLASRIAELFQAVLVWGVGSCAFGHPLCLLDLCTGQHLETVASPLLLQIDETRREYRGMEHPGRLLVAVAPSEMPRSSYLPLEDLPSDEPWPPSNTHATRHVSGRVLVASSASVVGRSTSPTAVISPSLFVRSPSREVVHG</sequence>
<keyword evidence="4" id="KW-1185">Reference proteome</keyword>
<keyword evidence="2" id="KW-0812">Transmembrane</keyword>
<evidence type="ECO:0000313" key="4">
    <source>
        <dbReference type="Proteomes" id="UP001642484"/>
    </source>
</evidence>
<proteinExistence type="predicted"/>
<evidence type="ECO:0000256" key="1">
    <source>
        <dbReference type="SAM" id="MobiDB-lite"/>
    </source>
</evidence>
<accession>A0ABP0Q959</accession>
<evidence type="ECO:0000313" key="3">
    <source>
        <dbReference type="EMBL" id="CAK9083527.1"/>
    </source>
</evidence>
<feature type="transmembrane region" description="Helical" evidence="2">
    <location>
        <begin position="928"/>
        <end position="949"/>
    </location>
</feature>
<feature type="transmembrane region" description="Helical" evidence="2">
    <location>
        <begin position="863"/>
        <end position="884"/>
    </location>
</feature>
<keyword evidence="2" id="KW-1133">Transmembrane helix</keyword>